<keyword evidence="1" id="KW-0808">Transferase</keyword>
<keyword evidence="2" id="KW-1185">Reference proteome</keyword>
<evidence type="ECO:0000313" key="2">
    <source>
        <dbReference type="Proteomes" id="UP000663814"/>
    </source>
</evidence>
<organism evidence="1 2">
    <name type="scientific">Rheinheimera maricola</name>
    <dbReference type="NCBI Taxonomy" id="2793282"/>
    <lineage>
        <taxon>Bacteria</taxon>
        <taxon>Pseudomonadati</taxon>
        <taxon>Pseudomonadota</taxon>
        <taxon>Gammaproteobacteria</taxon>
        <taxon>Chromatiales</taxon>
        <taxon>Chromatiaceae</taxon>
        <taxon>Rheinheimera</taxon>
    </lineage>
</organism>
<reference evidence="1 2" key="1">
    <citation type="submission" date="2020-12" db="EMBL/GenBank/DDBJ databases">
        <authorList>
            <person name="Ruan W."/>
            <person name="Khan S.A."/>
            <person name="Jeon C.O."/>
        </authorList>
    </citation>
    <scope>NUCLEOTIDE SEQUENCE [LARGE SCALE GENOMIC DNA]</scope>
    <source>
        <strain evidence="1 2">MA-13</strain>
    </source>
</reference>
<dbReference type="Gene3D" id="3.10.450.620">
    <property type="entry name" value="JHP933, nucleotidyltransferase-like core domain"/>
    <property type="match status" value="1"/>
</dbReference>
<comment type="caution">
    <text evidence="1">The sequence shown here is derived from an EMBL/GenBank/DDBJ whole genome shotgun (WGS) entry which is preliminary data.</text>
</comment>
<reference evidence="1 2" key="2">
    <citation type="submission" date="2021-08" db="EMBL/GenBank/DDBJ databases">
        <title>Rheinheimera aquimaris sp. nov., isolated from seawater of the East Sea in Korea.</title>
        <authorList>
            <person name="Kim K.H."/>
            <person name="Wenting R."/>
            <person name="Kim K.R."/>
            <person name="Jeon C.O."/>
        </authorList>
    </citation>
    <scope>NUCLEOTIDE SEQUENCE [LARGE SCALE GENOMIC DNA]</scope>
    <source>
        <strain evidence="1 2">MA-13</strain>
    </source>
</reference>
<dbReference type="GO" id="GO:0016740">
    <property type="term" value="F:transferase activity"/>
    <property type="evidence" value="ECO:0007669"/>
    <property type="project" value="UniProtKB-KW"/>
</dbReference>
<protein>
    <submittedName>
        <fullName evidence="1">Nucleotidyl transferase AbiEii/AbiGii toxin family protein</fullName>
    </submittedName>
</protein>
<dbReference type="InterPro" id="IPR014942">
    <property type="entry name" value="AbiEii"/>
</dbReference>
<evidence type="ECO:0000313" key="1">
    <source>
        <dbReference type="EMBL" id="MBZ9611544.1"/>
    </source>
</evidence>
<gene>
    <name evidence="1" type="ORF">I4W93_008030</name>
</gene>
<proteinExistence type="predicted"/>
<sequence>MSTKFDSSLFVDVANALGLGNPAIVEKDYYVVQLLVHLCSIELPSHQIVFSGGTALAKSSIKTYRMSEDVDLKLVPKPTFSELTSRNAKRNARKAAKQLVESIITVSKTFSIEKAALVLDEYRYFSFDIRYPQEYQQAPCLRPFIKLEFIESDLLSIAESRSIQSIYAQMLGSDIEIKELSCAVIIETQAEKLLSMMRRTASVARNSERDDDETLVRHIYDTYHIQLAQPSEIEQLGSLVVRAIKTDVERYGNQHPQMVESPIEELRFGLQLLAANPKFEQRYNSYVSPMVYAESPVQWRDALAVFTRLSNDVLDYAEQQFDNPLSNLRS</sequence>
<dbReference type="Proteomes" id="UP000663814">
    <property type="component" value="Unassembled WGS sequence"/>
</dbReference>
<name>A0ABS7X7L7_9GAMM</name>
<dbReference type="RefSeq" id="WP_205309712.1">
    <property type="nucleotide sequence ID" value="NZ_JAERPS020000002.1"/>
</dbReference>
<dbReference type="Pfam" id="PF08843">
    <property type="entry name" value="AbiEii"/>
    <property type="match status" value="1"/>
</dbReference>
<accession>A0ABS7X7L7</accession>
<dbReference type="EMBL" id="JAERPS020000002">
    <property type="protein sequence ID" value="MBZ9611544.1"/>
    <property type="molecule type" value="Genomic_DNA"/>
</dbReference>